<dbReference type="PROSITE" id="PS51843">
    <property type="entry name" value="NR_LBD"/>
    <property type="match status" value="1"/>
</dbReference>
<evidence type="ECO:0000256" key="10">
    <source>
        <dbReference type="RuleBase" id="RU004334"/>
    </source>
</evidence>
<sequence length="707" mass="77976">MLKMSARSELGISPVLLQAIAQTLSSHGASRDTATITKESTPQGEKSQSKIGKISMETMSGATASSSGLVSHLLQNLNEPVASLMTQSGSLSRNLSPSLLHSSDKSSIITQAGLSMLGISENDVRGSLGNNLLSNSSVKNLHQRSMVVSSDELNNFLLKEEPSDDSDHSPTQTNSQNMNTVSSMLSALASQHMQESLTKKGRPVVRQQSDHDASVNVVTTSNGDSRTQPQIIIYSYINNGNHDVPSPQGSDLVLNDGDGNSDAQTTYRVLLQPQEDGNDSKPMFSSDMNYSFSSGHHGVPITDAQNTQDGMNQPCPVCGDKVSGYHYGIFTCESCKGFFKRTVQNKKNFVCPKASDCTINSFNRKKCPACRFKTCLQMGMKLEAIRQDRTRGGRSSYDGCASHLKNRMAPLEKRMKKTSTRLPLPGEVPSPSHDSDDGFKTHKNLEAILNHNSKQVSKPTSNPGALYIPELLRDIMNLEPLLSDDDLPPESLMETPFPEQALYSYMMQLAELRLYKLVRWARNLPQFGAISTDDQILLLQNCWSELIALSLCWRSIDTPNQISISSTHHITAEWAHHLGFEDVVIRLLNITENFRKLYMDQFEYVALKVLLLITPDVKGLKEPKKIRDFQDKLTEALLTYTSSHYPHLGDKFGALLLRLPELSRISFMSKDILIKSLPSSMASCGLLVELLKGDNKSDSEGSSGLRL</sequence>
<dbReference type="PANTHER" id="PTHR24086">
    <property type="entry name" value="NUCLEAR RECEPTOR SUBFAMILY 5 GROUP A"/>
    <property type="match status" value="1"/>
</dbReference>
<dbReference type="FunFam" id="3.30.50.10:FF:000037">
    <property type="entry name" value="Nuclear hormone receptor FTZ-F1 beta"/>
    <property type="match status" value="1"/>
</dbReference>
<dbReference type="GO" id="GO:0005634">
    <property type="term" value="C:nucleus"/>
    <property type="evidence" value="ECO:0007669"/>
    <property type="project" value="UniProtKB-SubCell"/>
</dbReference>
<dbReference type="CDD" id="cd07167">
    <property type="entry name" value="NR_DBD_Lrh-1_like"/>
    <property type="match status" value="1"/>
</dbReference>
<feature type="region of interest" description="Disordered" evidence="11">
    <location>
        <begin position="190"/>
        <end position="223"/>
    </location>
</feature>
<dbReference type="PROSITE" id="PS51030">
    <property type="entry name" value="NUCLEAR_REC_DBD_2"/>
    <property type="match status" value="1"/>
</dbReference>
<dbReference type="InterPro" id="IPR035500">
    <property type="entry name" value="NHR-like_dom_sf"/>
</dbReference>
<evidence type="ECO:0000313" key="15">
    <source>
        <dbReference type="Proteomes" id="UP001497497"/>
    </source>
</evidence>
<keyword evidence="3 10" id="KW-0863">Zinc-finger</keyword>
<keyword evidence="15" id="KW-1185">Reference proteome</keyword>
<comment type="subcellular location">
    <subcellularLocation>
        <location evidence="1 10">Nucleus</location>
    </subcellularLocation>
</comment>
<evidence type="ECO:0000256" key="6">
    <source>
        <dbReference type="ARBA" id="ARBA00023125"/>
    </source>
</evidence>
<dbReference type="SMART" id="SM00399">
    <property type="entry name" value="ZnF_C4"/>
    <property type="match status" value="1"/>
</dbReference>
<keyword evidence="4 10" id="KW-0862">Zinc</keyword>
<evidence type="ECO:0000259" key="13">
    <source>
        <dbReference type="PROSITE" id="PS51843"/>
    </source>
</evidence>
<evidence type="ECO:0000256" key="4">
    <source>
        <dbReference type="ARBA" id="ARBA00022833"/>
    </source>
</evidence>
<dbReference type="GO" id="GO:0008270">
    <property type="term" value="F:zinc ion binding"/>
    <property type="evidence" value="ECO:0007669"/>
    <property type="project" value="UniProtKB-KW"/>
</dbReference>
<dbReference type="CDD" id="cd06930">
    <property type="entry name" value="NR_LBD_F2"/>
    <property type="match status" value="1"/>
</dbReference>
<feature type="domain" description="Nuclear receptor" evidence="12">
    <location>
        <begin position="312"/>
        <end position="387"/>
    </location>
</feature>
<dbReference type="SMART" id="SM00430">
    <property type="entry name" value="HOLI"/>
    <property type="match status" value="1"/>
</dbReference>
<evidence type="ECO:0000313" key="14">
    <source>
        <dbReference type="EMBL" id="CAL1541808.1"/>
    </source>
</evidence>
<evidence type="ECO:0000256" key="9">
    <source>
        <dbReference type="ARBA" id="ARBA00023242"/>
    </source>
</evidence>
<evidence type="ECO:0000256" key="1">
    <source>
        <dbReference type="ARBA" id="ARBA00004123"/>
    </source>
</evidence>
<dbReference type="SUPFAM" id="SSF57716">
    <property type="entry name" value="Glucocorticoid receptor-like (DNA-binding domain)"/>
    <property type="match status" value="1"/>
</dbReference>
<comment type="caution">
    <text evidence="14">The sequence shown here is derived from an EMBL/GenBank/DDBJ whole genome shotgun (WGS) entry which is preliminary data.</text>
</comment>
<comment type="similarity">
    <text evidence="10">Belongs to the nuclear hormone receptor family.</text>
</comment>
<dbReference type="EMBL" id="CAXITT010000453">
    <property type="protein sequence ID" value="CAL1541808.1"/>
    <property type="molecule type" value="Genomic_DNA"/>
</dbReference>
<dbReference type="Proteomes" id="UP001497497">
    <property type="component" value="Unassembled WGS sequence"/>
</dbReference>
<evidence type="ECO:0000256" key="7">
    <source>
        <dbReference type="ARBA" id="ARBA00023163"/>
    </source>
</evidence>
<keyword evidence="5 10" id="KW-0805">Transcription regulation</keyword>
<protein>
    <submittedName>
        <fullName evidence="14">Uncharacterized protein</fullName>
    </submittedName>
</protein>
<dbReference type="GO" id="GO:0043565">
    <property type="term" value="F:sequence-specific DNA binding"/>
    <property type="evidence" value="ECO:0007669"/>
    <property type="project" value="InterPro"/>
</dbReference>
<evidence type="ECO:0000256" key="5">
    <source>
        <dbReference type="ARBA" id="ARBA00023015"/>
    </source>
</evidence>
<proteinExistence type="inferred from homology"/>
<dbReference type="AlphaFoldDB" id="A0AAV2I8B4"/>
<evidence type="ECO:0000256" key="2">
    <source>
        <dbReference type="ARBA" id="ARBA00022723"/>
    </source>
</evidence>
<dbReference type="PRINTS" id="PR00398">
    <property type="entry name" value="STRDHORMONER"/>
</dbReference>
<dbReference type="Pfam" id="PF00104">
    <property type="entry name" value="Hormone_recep"/>
    <property type="match status" value="1"/>
</dbReference>
<feature type="domain" description="NR LBD" evidence="13">
    <location>
        <begin position="467"/>
        <end position="695"/>
    </location>
</feature>
<keyword evidence="7 10" id="KW-0804">Transcription</keyword>
<dbReference type="Gene3D" id="3.30.50.10">
    <property type="entry name" value="Erythroid Transcription Factor GATA-1, subunit A"/>
    <property type="match status" value="1"/>
</dbReference>
<evidence type="ECO:0000256" key="8">
    <source>
        <dbReference type="ARBA" id="ARBA00023170"/>
    </source>
</evidence>
<dbReference type="PANTHER" id="PTHR24086:SF25">
    <property type="entry name" value="NUCLEAR HORMONE RECEPTOR FTZ-F1 BETA"/>
    <property type="match status" value="1"/>
</dbReference>
<organism evidence="14 15">
    <name type="scientific">Lymnaea stagnalis</name>
    <name type="common">Great pond snail</name>
    <name type="synonym">Helix stagnalis</name>
    <dbReference type="NCBI Taxonomy" id="6523"/>
    <lineage>
        <taxon>Eukaryota</taxon>
        <taxon>Metazoa</taxon>
        <taxon>Spiralia</taxon>
        <taxon>Lophotrochozoa</taxon>
        <taxon>Mollusca</taxon>
        <taxon>Gastropoda</taxon>
        <taxon>Heterobranchia</taxon>
        <taxon>Euthyneura</taxon>
        <taxon>Panpulmonata</taxon>
        <taxon>Hygrophila</taxon>
        <taxon>Lymnaeoidea</taxon>
        <taxon>Lymnaeidae</taxon>
        <taxon>Lymnaea</taxon>
    </lineage>
</organism>
<dbReference type="PRINTS" id="PR00047">
    <property type="entry name" value="STROIDFINGER"/>
</dbReference>
<feature type="compositionally biased region" description="Polar residues" evidence="11">
    <location>
        <begin position="28"/>
        <end position="50"/>
    </location>
</feature>
<feature type="region of interest" description="Disordered" evidence="11">
    <location>
        <begin position="28"/>
        <end position="51"/>
    </location>
</feature>
<keyword evidence="8 10" id="KW-0675">Receptor</keyword>
<dbReference type="Gene3D" id="1.10.565.10">
    <property type="entry name" value="Retinoid X Receptor"/>
    <property type="match status" value="1"/>
</dbReference>
<keyword evidence="9 10" id="KW-0539">Nucleus</keyword>
<evidence type="ECO:0000256" key="3">
    <source>
        <dbReference type="ARBA" id="ARBA00022771"/>
    </source>
</evidence>
<keyword evidence="6 10" id="KW-0238">DNA-binding</keyword>
<dbReference type="InterPro" id="IPR000536">
    <property type="entry name" value="Nucl_hrmn_rcpt_lig-bd"/>
</dbReference>
<gene>
    <name evidence="14" type="ORF">GSLYS_00015414001</name>
</gene>
<dbReference type="InterPro" id="IPR001723">
    <property type="entry name" value="Nuclear_hrmn_rcpt"/>
</dbReference>
<name>A0AAV2I8B4_LYMST</name>
<accession>A0AAV2I8B4</accession>
<keyword evidence="2 10" id="KW-0479">Metal-binding</keyword>
<dbReference type="SUPFAM" id="SSF48508">
    <property type="entry name" value="Nuclear receptor ligand-binding domain"/>
    <property type="match status" value="1"/>
</dbReference>
<dbReference type="InterPro" id="IPR013088">
    <property type="entry name" value="Znf_NHR/GATA"/>
</dbReference>
<reference evidence="14 15" key="1">
    <citation type="submission" date="2024-04" db="EMBL/GenBank/DDBJ databases">
        <authorList>
            <consortium name="Genoscope - CEA"/>
            <person name="William W."/>
        </authorList>
    </citation>
    <scope>NUCLEOTIDE SEQUENCE [LARGE SCALE GENOMIC DNA]</scope>
</reference>
<dbReference type="Pfam" id="PF00105">
    <property type="entry name" value="zf-C4"/>
    <property type="match status" value="1"/>
</dbReference>
<dbReference type="PROSITE" id="PS00031">
    <property type="entry name" value="NUCLEAR_REC_DBD_1"/>
    <property type="match status" value="1"/>
</dbReference>
<evidence type="ECO:0000259" key="12">
    <source>
        <dbReference type="PROSITE" id="PS51030"/>
    </source>
</evidence>
<evidence type="ECO:0000256" key="11">
    <source>
        <dbReference type="SAM" id="MobiDB-lite"/>
    </source>
</evidence>
<dbReference type="InterPro" id="IPR016355">
    <property type="entry name" value="NR5-like"/>
</dbReference>
<dbReference type="GO" id="GO:0004879">
    <property type="term" value="F:nuclear receptor activity"/>
    <property type="evidence" value="ECO:0007669"/>
    <property type="project" value="InterPro"/>
</dbReference>
<dbReference type="InterPro" id="IPR001628">
    <property type="entry name" value="Znf_hrmn_rcpt"/>
</dbReference>